<dbReference type="STRING" id="247279.NIES1031_04570"/>
<comment type="caution">
    <text evidence="2">The sequence shown here is derived from an EMBL/GenBank/DDBJ whole genome shotgun (WGS) entry which is preliminary data.</text>
</comment>
<dbReference type="AlphaFoldDB" id="A0A1U7HYG0"/>
<dbReference type="OrthoDB" id="461609at2"/>
<gene>
    <name evidence="2" type="ORF">NIES1031_04570</name>
</gene>
<evidence type="ECO:0000313" key="3">
    <source>
        <dbReference type="Proteomes" id="UP000185984"/>
    </source>
</evidence>
<evidence type="ECO:0000313" key="2">
    <source>
        <dbReference type="EMBL" id="OKH28605.1"/>
    </source>
</evidence>
<dbReference type="Pfam" id="PF11360">
    <property type="entry name" value="DUF3110"/>
    <property type="match status" value="1"/>
</dbReference>
<reference evidence="2 3" key="1">
    <citation type="submission" date="2016-11" db="EMBL/GenBank/DDBJ databases">
        <title>Draft Genome Sequences of Nine Cyanobacterial Strains from Diverse Habitats.</title>
        <authorList>
            <person name="Zhu T."/>
            <person name="Hou S."/>
            <person name="Lu X."/>
            <person name="Hess W.R."/>
        </authorList>
    </citation>
    <scope>NUCLEOTIDE SEQUENCE [LARGE SCALE GENOMIC DNA]</scope>
    <source>
        <strain evidence="2 3">5.2 s.c.1</strain>
    </source>
</reference>
<proteinExistence type="predicted"/>
<feature type="region of interest" description="Disordered" evidence="1">
    <location>
        <begin position="80"/>
        <end position="108"/>
    </location>
</feature>
<name>A0A1U7HYG0_9CHRO</name>
<evidence type="ECO:0008006" key="4">
    <source>
        <dbReference type="Google" id="ProtNLM"/>
    </source>
</evidence>
<dbReference type="EMBL" id="MRCC01000003">
    <property type="protein sequence ID" value="OKH28605.1"/>
    <property type="molecule type" value="Genomic_DNA"/>
</dbReference>
<keyword evidence="3" id="KW-1185">Reference proteome</keyword>
<sequence>MRVFVLLFNARTENEGIHTIRVGDRNRVLMFEAEDDATRFALMLEAQDFPSPTVEAMDAEEIKEFCESADYDWELIPEGGLALPPETNVEETDWQLETQSQDPSPDLDAIRRKLEGLL</sequence>
<dbReference type="InterPro" id="IPR021503">
    <property type="entry name" value="DUF3110"/>
</dbReference>
<evidence type="ECO:0000256" key="1">
    <source>
        <dbReference type="SAM" id="MobiDB-lite"/>
    </source>
</evidence>
<accession>A0A1U7HYG0</accession>
<dbReference type="Proteomes" id="UP000185984">
    <property type="component" value="Unassembled WGS sequence"/>
</dbReference>
<organism evidence="2 3">
    <name type="scientific">Chroogloeocystis siderophila 5.2 s.c.1</name>
    <dbReference type="NCBI Taxonomy" id="247279"/>
    <lineage>
        <taxon>Bacteria</taxon>
        <taxon>Bacillati</taxon>
        <taxon>Cyanobacteriota</taxon>
        <taxon>Cyanophyceae</taxon>
        <taxon>Oscillatoriophycideae</taxon>
        <taxon>Chroococcales</taxon>
        <taxon>Chroococcaceae</taxon>
        <taxon>Chroogloeocystis</taxon>
    </lineage>
</organism>
<dbReference type="RefSeq" id="WP_073548402.1">
    <property type="nucleotide sequence ID" value="NZ_CAWMVK010000023.1"/>
</dbReference>
<protein>
    <recommendedName>
        <fullName evidence="4">DUF3110 domain-containing protein</fullName>
    </recommendedName>
</protein>